<protein>
    <recommendedName>
        <fullName evidence="4">Pectate lyase</fullName>
    </recommendedName>
</protein>
<evidence type="ECO:0000313" key="2">
    <source>
        <dbReference type="EMBL" id="MBA0566826.1"/>
    </source>
</evidence>
<sequence>MTSTGRHENWKPLRTWTRPSTPTRKGCCWRCDPDWEKNRKKFADCAPGFARGTTGGKDGSITIKLQQELIVTSDKTIDARGVNVEICNGAGITIQFTKNVIIHGLQIHHIILAKGGKIKDGEKTMGYGVPATEMGSLFSEQPTFGSTIFPFTIASMALSM</sequence>
<dbReference type="PANTHER" id="PTHR31683:SF208">
    <property type="entry name" value="PECTATE LYASE"/>
    <property type="match status" value="1"/>
</dbReference>
<dbReference type="Proteomes" id="UP000593572">
    <property type="component" value="Unassembled WGS sequence"/>
</dbReference>
<proteinExistence type="predicted"/>
<dbReference type="InterPro" id="IPR011050">
    <property type="entry name" value="Pectin_lyase_fold/virulence"/>
</dbReference>
<dbReference type="InterPro" id="IPR012334">
    <property type="entry name" value="Pectin_lyas_fold"/>
</dbReference>
<dbReference type="PANTHER" id="PTHR31683">
    <property type="entry name" value="PECTATE LYASE 18-RELATED"/>
    <property type="match status" value="1"/>
</dbReference>
<dbReference type="EMBL" id="JABEZX010000009">
    <property type="protein sequence ID" value="MBA0566826.1"/>
    <property type="molecule type" value="Genomic_DNA"/>
</dbReference>
<evidence type="ECO:0000313" key="3">
    <source>
        <dbReference type="Proteomes" id="UP000593572"/>
    </source>
</evidence>
<name>A0A7J8MQ95_9ROSI</name>
<dbReference type="AlphaFoldDB" id="A0A7J8MQ95"/>
<keyword evidence="3" id="KW-1185">Reference proteome</keyword>
<evidence type="ECO:0008006" key="4">
    <source>
        <dbReference type="Google" id="ProtNLM"/>
    </source>
</evidence>
<organism evidence="2 3">
    <name type="scientific">Gossypium lobatum</name>
    <dbReference type="NCBI Taxonomy" id="34289"/>
    <lineage>
        <taxon>Eukaryota</taxon>
        <taxon>Viridiplantae</taxon>
        <taxon>Streptophyta</taxon>
        <taxon>Embryophyta</taxon>
        <taxon>Tracheophyta</taxon>
        <taxon>Spermatophyta</taxon>
        <taxon>Magnoliopsida</taxon>
        <taxon>eudicotyledons</taxon>
        <taxon>Gunneridae</taxon>
        <taxon>Pentapetalae</taxon>
        <taxon>rosids</taxon>
        <taxon>malvids</taxon>
        <taxon>Malvales</taxon>
        <taxon>Malvaceae</taxon>
        <taxon>Malvoideae</taxon>
        <taxon>Gossypium</taxon>
    </lineage>
</organism>
<comment type="caution">
    <text evidence="2">The sequence shown here is derived from an EMBL/GenBank/DDBJ whole genome shotgun (WGS) entry which is preliminary data.</text>
</comment>
<accession>A0A7J8MQ95</accession>
<reference evidence="2 3" key="1">
    <citation type="journal article" date="2019" name="Genome Biol. Evol.">
        <title>Insights into the evolution of the New World diploid cottons (Gossypium, subgenus Houzingenia) based on genome sequencing.</title>
        <authorList>
            <person name="Grover C.E."/>
            <person name="Arick M.A. 2nd"/>
            <person name="Thrash A."/>
            <person name="Conover J.L."/>
            <person name="Sanders W.S."/>
            <person name="Peterson D.G."/>
            <person name="Frelichowski J.E."/>
            <person name="Scheffler J.A."/>
            <person name="Scheffler B.E."/>
            <person name="Wendel J.F."/>
        </authorList>
    </citation>
    <scope>NUCLEOTIDE SEQUENCE [LARGE SCALE GENOMIC DNA]</scope>
    <source>
        <strain evidence="2">157</strain>
        <tissue evidence="2">Leaf</tissue>
    </source>
</reference>
<dbReference type="SUPFAM" id="SSF51126">
    <property type="entry name" value="Pectin lyase-like"/>
    <property type="match status" value="1"/>
</dbReference>
<evidence type="ECO:0000256" key="1">
    <source>
        <dbReference type="SAM" id="MobiDB-lite"/>
    </source>
</evidence>
<gene>
    <name evidence="2" type="ORF">Golob_011605</name>
</gene>
<dbReference type="Gene3D" id="2.160.20.10">
    <property type="entry name" value="Single-stranded right-handed beta-helix, Pectin lyase-like"/>
    <property type="match status" value="1"/>
</dbReference>
<feature type="region of interest" description="Disordered" evidence="1">
    <location>
        <begin position="1"/>
        <end position="23"/>
    </location>
</feature>
<feature type="compositionally biased region" description="Basic and acidic residues" evidence="1">
    <location>
        <begin position="1"/>
        <end position="11"/>
    </location>
</feature>
<dbReference type="InterPro" id="IPR045032">
    <property type="entry name" value="PEL"/>
</dbReference>
<dbReference type="GO" id="GO:0030570">
    <property type="term" value="F:pectate lyase activity"/>
    <property type="evidence" value="ECO:0007669"/>
    <property type="project" value="InterPro"/>
</dbReference>